<dbReference type="Proteomes" id="UP000282184">
    <property type="component" value="Unassembled WGS sequence"/>
</dbReference>
<dbReference type="EMBL" id="RXOF01000024">
    <property type="protein sequence ID" value="RTQ44874.1"/>
    <property type="molecule type" value="Genomic_DNA"/>
</dbReference>
<dbReference type="Pfam" id="PF22807">
    <property type="entry name" value="TrAA12"/>
    <property type="match status" value="1"/>
</dbReference>
<dbReference type="InterPro" id="IPR011041">
    <property type="entry name" value="Quinoprot_gluc/sorb_DH_b-prop"/>
</dbReference>
<dbReference type="Gene3D" id="2.120.10.30">
    <property type="entry name" value="TolB, C-terminal domain"/>
    <property type="match status" value="1"/>
</dbReference>
<comment type="caution">
    <text evidence="3">The sequence shown here is derived from an EMBL/GenBank/DDBJ whole genome shotgun (WGS) entry which is preliminary data.</text>
</comment>
<keyword evidence="4" id="KW-1185">Reference proteome</keyword>
<name>A0A431TUI7_9BACT</name>
<dbReference type="RefSeq" id="WP_126696356.1">
    <property type="nucleotide sequence ID" value="NZ_RXOF01000024.1"/>
</dbReference>
<feature type="domain" description="Pyrroloquinoline quinone-dependent pyranose dehydrogenase beta-propeller" evidence="2">
    <location>
        <begin position="56"/>
        <end position="395"/>
    </location>
</feature>
<organism evidence="3 4">
    <name type="scientific">Hymenobacter gummosus</name>
    <dbReference type="NCBI Taxonomy" id="1776032"/>
    <lineage>
        <taxon>Bacteria</taxon>
        <taxon>Pseudomonadati</taxon>
        <taxon>Bacteroidota</taxon>
        <taxon>Cytophagia</taxon>
        <taxon>Cytophagales</taxon>
        <taxon>Hymenobacteraceae</taxon>
        <taxon>Hymenobacter</taxon>
    </lineage>
</organism>
<proteinExistence type="predicted"/>
<evidence type="ECO:0000313" key="3">
    <source>
        <dbReference type="EMBL" id="RTQ44874.1"/>
    </source>
</evidence>
<dbReference type="SUPFAM" id="SSF50952">
    <property type="entry name" value="Soluble quinoprotein glucose dehydrogenase"/>
    <property type="match status" value="1"/>
</dbReference>
<dbReference type="PANTHER" id="PTHR33546:SF1">
    <property type="entry name" value="LARGE, MULTIFUNCTIONAL SECRETED PROTEIN"/>
    <property type="match status" value="1"/>
</dbReference>
<gene>
    <name evidence="3" type="ORF">EJV47_27090</name>
</gene>
<accession>A0A431TUI7</accession>
<dbReference type="PANTHER" id="PTHR33546">
    <property type="entry name" value="LARGE, MULTIFUNCTIONAL SECRETED PROTEIN-RELATED"/>
    <property type="match status" value="1"/>
</dbReference>
<evidence type="ECO:0000256" key="1">
    <source>
        <dbReference type="SAM" id="SignalP"/>
    </source>
</evidence>
<sequence>MPQPTAAPLLLAATLLLALPAVAQNVPPEATPFKMTGNIYLPKKLPATPERLATLKVPAGFSIRPYAEGLDMPRMLAVAPNGDVYVSNRVKGTVTLLRDADHDGKAEVQRQVLQKPHAHGLALKDGKLYVAAVRELYVADVKADGTLGEPKTLYKDLPDAGQHANRTLRFGPDGQLYLSVGSTCNACDEDNPENATLLQIKTDGSGRTVYARGLRNTIGFDWHPTTGQLFGMDHGIDWLGDEDQREELNQLRQGAHYGWPSIIADGKPYPANKPKSGDSYEQFDAKCVRPSLLYEAHSAPLALSFGRGTSFPTEYQQDAFVTMHGSWNRAQPSGYKIVRVRFNAQGQPERFEDFATGWLNPADKTEFGRPCALVPAPDGSLLVSDDDNGVIYRISYTATRQAPLPVKKAKG</sequence>
<evidence type="ECO:0000259" key="2">
    <source>
        <dbReference type="Pfam" id="PF22807"/>
    </source>
</evidence>
<dbReference type="InterPro" id="IPR011042">
    <property type="entry name" value="6-blade_b-propeller_TolB-like"/>
</dbReference>
<protein>
    <submittedName>
        <fullName evidence="3">Sorbosone dehydrogenase family protein</fullName>
    </submittedName>
</protein>
<reference evidence="3 4" key="1">
    <citation type="submission" date="2018-12" db="EMBL/GenBank/DDBJ databases">
        <title>Hymenobacter gummosus sp. nov., isolated from a spring.</title>
        <authorList>
            <person name="Nie L."/>
        </authorList>
    </citation>
    <scope>NUCLEOTIDE SEQUENCE [LARGE SCALE GENOMIC DNA]</scope>
    <source>
        <strain evidence="3 4">KCTC 52166</strain>
    </source>
</reference>
<dbReference type="InterPro" id="IPR054539">
    <property type="entry name" value="Beta-prop_PDH"/>
</dbReference>
<dbReference type="OrthoDB" id="9811395at2"/>
<dbReference type="AlphaFoldDB" id="A0A431TUI7"/>
<feature type="chain" id="PRO_5019388999" evidence="1">
    <location>
        <begin position="24"/>
        <end position="411"/>
    </location>
</feature>
<evidence type="ECO:0000313" key="4">
    <source>
        <dbReference type="Proteomes" id="UP000282184"/>
    </source>
</evidence>
<feature type="signal peptide" evidence="1">
    <location>
        <begin position="1"/>
        <end position="23"/>
    </location>
</feature>
<keyword evidence="1" id="KW-0732">Signal</keyword>